<evidence type="ECO:0000313" key="2">
    <source>
        <dbReference type="EMBL" id="KAL1836872.1"/>
    </source>
</evidence>
<feature type="region of interest" description="Disordered" evidence="1">
    <location>
        <begin position="148"/>
        <end position="180"/>
    </location>
</feature>
<protein>
    <submittedName>
        <fullName evidence="2">Uncharacterized protein</fullName>
    </submittedName>
</protein>
<evidence type="ECO:0000313" key="3">
    <source>
        <dbReference type="Proteomes" id="UP001583172"/>
    </source>
</evidence>
<comment type="caution">
    <text evidence="2">The sequence shown here is derived from an EMBL/GenBank/DDBJ whole genome shotgun (WGS) entry which is preliminary data.</text>
</comment>
<feature type="region of interest" description="Disordered" evidence="1">
    <location>
        <begin position="78"/>
        <end position="131"/>
    </location>
</feature>
<feature type="compositionally biased region" description="Polar residues" evidence="1">
    <location>
        <begin position="167"/>
        <end position="179"/>
    </location>
</feature>
<accession>A0ABR3V520</accession>
<feature type="region of interest" description="Disordered" evidence="1">
    <location>
        <begin position="536"/>
        <end position="562"/>
    </location>
</feature>
<sequence length="857" mass="91217">METQARSRPVLQPVRTDHDQHSSYSMPSAYSGASPLYPPSVTAPAPTPVYPASSHAYELAMRAHERALLDRLDRLDQRGRRDSVHSPAAARSLSPISEQSLSARRASVASLPLPREPAPSPLSPAYAQYSRPQTLADQTREMLLDGMLDSLPRQPPPRIDDRRASLPSLTGASRRNSQQVRDDLQEWGRVYFGNPTNADCFVSAVALRRHSDSSSADEGAAAKESPADGSNRVTIRARVRPCALDRKAFLLRRTFDMDELRATIPDRPPSSVASRRLSNDLGSWSPERRRSAAAASVRQGPGIDRSHVRSINTVPIHLTYARAFFPVIAALLYSGHISKGDIVDLPMPFPEAWTRTVAHAYTGQGELTEPIRQNILPGATSADGNWPRSQLSAINQLLLSIVRCQRLPLMSTTLNRRPALTTTISAPAASVFRRPMDPAPAPLVFINGWPGVGKDTVAECLTLLLGKDKALLVDVRSVGRETTSTTASCTCFGGAGVRCAKHHRQHPRYFSWDDPDPGPFASSTSSYLPLSPPASRSASFSSGSTATTTSASSSTVTANNSAPVTEAPAPFAPAVQSLIIPPEFTWTATTLIPTTTPFLGAAPVPPSLTTRIPLARIPAPLTTGHTAPGTLTISPINTSPATATAAGATILTRPHNPSSPTTTTPCSRENLARLLSHPPANRHRIAVLSACAPDTPQGLAALATFEAAARGTGRRIVGVLLTRGEAAEQEMSAESKRSYLSETGPSTWDDESLLWTSSRGGSIGSMSSVSSGGSSSSNIIRRLSAPGQGPGSEPGGLQTIGEIEDRFARRQGLVMPIGPELTLDMAHMPAFEAALRIVEFVRGLDAMGEPGPCGHGG</sequence>
<proteinExistence type="predicted"/>
<keyword evidence="3" id="KW-1185">Reference proteome</keyword>
<feature type="compositionally biased region" description="Low complexity" evidence="1">
    <location>
        <begin position="100"/>
        <end position="111"/>
    </location>
</feature>
<reference evidence="2 3" key="1">
    <citation type="journal article" date="2024" name="Commun. Biol.">
        <title>Comparative genomic analysis of thermophilic fungi reveals convergent evolutionary adaptations and gene losses.</title>
        <authorList>
            <person name="Steindorff A.S."/>
            <person name="Aguilar-Pontes M.V."/>
            <person name="Robinson A.J."/>
            <person name="Andreopoulos B."/>
            <person name="LaButti K."/>
            <person name="Kuo A."/>
            <person name="Mondo S."/>
            <person name="Riley R."/>
            <person name="Otillar R."/>
            <person name="Haridas S."/>
            <person name="Lipzen A."/>
            <person name="Grimwood J."/>
            <person name="Schmutz J."/>
            <person name="Clum A."/>
            <person name="Reid I.D."/>
            <person name="Moisan M.C."/>
            <person name="Butler G."/>
            <person name="Nguyen T.T.M."/>
            <person name="Dewar K."/>
            <person name="Conant G."/>
            <person name="Drula E."/>
            <person name="Henrissat B."/>
            <person name="Hansel C."/>
            <person name="Singer S."/>
            <person name="Hutchinson M.I."/>
            <person name="de Vries R.P."/>
            <person name="Natvig D.O."/>
            <person name="Powell A.J."/>
            <person name="Tsang A."/>
            <person name="Grigoriev I.V."/>
        </authorList>
    </citation>
    <scope>NUCLEOTIDE SEQUENCE [LARGE SCALE GENOMIC DNA]</scope>
    <source>
        <strain evidence="2 3">CBS 620.91</strain>
    </source>
</reference>
<feature type="compositionally biased region" description="Low complexity" evidence="1">
    <location>
        <begin position="757"/>
        <end position="784"/>
    </location>
</feature>
<feature type="region of interest" description="Disordered" evidence="1">
    <location>
        <begin position="726"/>
        <end position="798"/>
    </location>
</feature>
<feature type="region of interest" description="Disordered" evidence="1">
    <location>
        <begin position="1"/>
        <end position="47"/>
    </location>
</feature>
<evidence type="ECO:0000256" key="1">
    <source>
        <dbReference type="SAM" id="MobiDB-lite"/>
    </source>
</evidence>
<name>A0ABR3V520_HUMIN</name>
<dbReference type="Proteomes" id="UP001583172">
    <property type="component" value="Unassembled WGS sequence"/>
</dbReference>
<gene>
    <name evidence="2" type="ORF">VTJ49DRAFT_4538</name>
</gene>
<feature type="region of interest" description="Disordered" evidence="1">
    <location>
        <begin position="262"/>
        <end position="301"/>
    </location>
</feature>
<organism evidence="2 3">
    <name type="scientific">Humicola insolens</name>
    <name type="common">Soft-rot fungus</name>
    <dbReference type="NCBI Taxonomy" id="85995"/>
    <lineage>
        <taxon>Eukaryota</taxon>
        <taxon>Fungi</taxon>
        <taxon>Dikarya</taxon>
        <taxon>Ascomycota</taxon>
        <taxon>Pezizomycotina</taxon>
        <taxon>Sordariomycetes</taxon>
        <taxon>Sordariomycetidae</taxon>
        <taxon>Sordariales</taxon>
        <taxon>Chaetomiaceae</taxon>
        <taxon>Mycothermus</taxon>
    </lineage>
</organism>
<dbReference type="EMBL" id="JAZGSY010000356">
    <property type="protein sequence ID" value="KAL1836872.1"/>
    <property type="molecule type" value="Genomic_DNA"/>
</dbReference>